<gene>
    <name evidence="6" type="ORF">JI747_012360</name>
</gene>
<feature type="transmembrane region" description="Helical" evidence="5">
    <location>
        <begin position="338"/>
        <end position="355"/>
    </location>
</feature>
<evidence type="ECO:0000256" key="4">
    <source>
        <dbReference type="ARBA" id="ARBA00023136"/>
    </source>
</evidence>
<feature type="transmembrane region" description="Helical" evidence="5">
    <location>
        <begin position="174"/>
        <end position="192"/>
    </location>
</feature>
<dbReference type="SUPFAM" id="SSF103473">
    <property type="entry name" value="MFS general substrate transporter"/>
    <property type="match status" value="1"/>
</dbReference>
<evidence type="ECO:0000256" key="5">
    <source>
        <dbReference type="SAM" id="Phobius"/>
    </source>
</evidence>
<comment type="subcellular location">
    <subcellularLocation>
        <location evidence="1">Membrane</location>
        <topology evidence="1">Multi-pass membrane protein</topology>
    </subcellularLocation>
</comment>
<accession>A0ABS8A1X6</accession>
<dbReference type="InterPro" id="IPR036259">
    <property type="entry name" value="MFS_trans_sf"/>
</dbReference>
<evidence type="ECO:0000313" key="6">
    <source>
        <dbReference type="EMBL" id="MCA6067979.1"/>
    </source>
</evidence>
<feature type="transmembrane region" description="Helical" evidence="5">
    <location>
        <begin position="16"/>
        <end position="41"/>
    </location>
</feature>
<feature type="transmembrane region" description="Helical" evidence="5">
    <location>
        <begin position="105"/>
        <end position="131"/>
    </location>
</feature>
<organism evidence="6 7">
    <name type="scientific">Chryseobacterium tagetis</name>
    <dbReference type="NCBI Taxonomy" id="2801334"/>
    <lineage>
        <taxon>Bacteria</taxon>
        <taxon>Pseudomonadati</taxon>
        <taxon>Bacteroidota</taxon>
        <taxon>Flavobacteriia</taxon>
        <taxon>Flavobacteriales</taxon>
        <taxon>Weeksellaceae</taxon>
        <taxon>Chryseobacterium group</taxon>
        <taxon>Chryseobacterium</taxon>
    </lineage>
</organism>
<feature type="transmembrane region" description="Helical" evidence="5">
    <location>
        <begin position="237"/>
        <end position="253"/>
    </location>
</feature>
<sequence length="525" mass="60324">MHNRLFRDWVHPKLDLLLLVIISICLGATSGVSSTISVYMVSDLAANPADANMTSYAYLAGMAVSFPLIVTLRNYFSSKELLIFICCILLFFNFTLSKTDNTFEVVIASFFIGIARLMGSIIMVVNIIPILMPRGERYQMYAVYYPLSLIVSPLAGMFQVWLADELGWRYSFHFSNIFLFVTLLVTFLLVSGRMHTRRIPLWKFDWFSLFLLSGWMLSFTYVMVYGRTDDWLDSPKIRFAAISALVLLLLFLLRNKLRRHKIIDFTVFRFRNVRVGIVMMFLSSVFFSLSTLINSLLNITYASNPLENASVNAYPILGYITGAVVAFLYFRKYNNFKILLLATVFCYLLSTFMLYQIVDRQTEPYRFFLPMFLRGIAILLSYMTVGLYLAVDISSDDFSMSATILIFVRSFLGPVIFGGIYSTLLYYHQVQILDKLASWVDQSDPLFQLRFPGLHHNVDPILAYKELNVQASLSAIKELYGWVCIIGICMFIILIFFPIHKKQSRNIFNWGKTKNEDEIASTAVL</sequence>
<name>A0ABS8A1X6_9FLAO</name>
<feature type="transmembrane region" description="Helical" evidence="5">
    <location>
        <begin position="367"/>
        <end position="391"/>
    </location>
</feature>
<protein>
    <submittedName>
        <fullName evidence="6">MFS transporter</fullName>
    </submittedName>
</protein>
<feature type="transmembrane region" description="Helical" evidence="5">
    <location>
        <begin position="403"/>
        <end position="427"/>
    </location>
</feature>
<keyword evidence="3 5" id="KW-1133">Transmembrane helix</keyword>
<dbReference type="EMBL" id="JAERSE020000003">
    <property type="protein sequence ID" value="MCA6067979.1"/>
    <property type="molecule type" value="Genomic_DNA"/>
</dbReference>
<feature type="transmembrane region" description="Helical" evidence="5">
    <location>
        <begin position="204"/>
        <end position="225"/>
    </location>
</feature>
<reference evidence="6 7" key="1">
    <citation type="submission" date="2021-09" db="EMBL/GenBank/DDBJ databases">
        <title>Genome sequencing and assembly of Chryseobacterium sp. RG1.</title>
        <authorList>
            <person name="Chhetri G."/>
        </authorList>
    </citation>
    <scope>NUCLEOTIDE SEQUENCE [LARGE SCALE GENOMIC DNA]</scope>
    <source>
        <strain evidence="6 7">RG1</strain>
    </source>
</reference>
<keyword evidence="4 5" id="KW-0472">Membrane</keyword>
<keyword evidence="7" id="KW-1185">Reference proteome</keyword>
<dbReference type="InterPro" id="IPR011701">
    <property type="entry name" value="MFS"/>
</dbReference>
<dbReference type="Gene3D" id="1.20.1250.20">
    <property type="entry name" value="MFS general substrate transporter like domains"/>
    <property type="match status" value="1"/>
</dbReference>
<evidence type="ECO:0000256" key="2">
    <source>
        <dbReference type="ARBA" id="ARBA00022692"/>
    </source>
</evidence>
<evidence type="ECO:0000256" key="3">
    <source>
        <dbReference type="ARBA" id="ARBA00022989"/>
    </source>
</evidence>
<evidence type="ECO:0000313" key="7">
    <source>
        <dbReference type="Proteomes" id="UP000618240"/>
    </source>
</evidence>
<feature type="transmembrane region" description="Helical" evidence="5">
    <location>
        <begin position="479"/>
        <end position="499"/>
    </location>
</feature>
<evidence type="ECO:0000256" key="1">
    <source>
        <dbReference type="ARBA" id="ARBA00004141"/>
    </source>
</evidence>
<dbReference type="Pfam" id="PF07690">
    <property type="entry name" value="MFS_1"/>
    <property type="match status" value="1"/>
</dbReference>
<dbReference type="Proteomes" id="UP000618240">
    <property type="component" value="Unassembled WGS sequence"/>
</dbReference>
<feature type="transmembrane region" description="Helical" evidence="5">
    <location>
        <begin position="53"/>
        <end position="72"/>
    </location>
</feature>
<comment type="caution">
    <text evidence="6">The sequence shown here is derived from an EMBL/GenBank/DDBJ whole genome shotgun (WGS) entry which is preliminary data.</text>
</comment>
<dbReference type="RefSeq" id="WP_225689120.1">
    <property type="nucleotide sequence ID" value="NZ_JAERSE020000003.1"/>
</dbReference>
<proteinExistence type="predicted"/>
<feature type="transmembrane region" description="Helical" evidence="5">
    <location>
        <begin position="81"/>
        <end position="99"/>
    </location>
</feature>
<feature type="transmembrane region" description="Helical" evidence="5">
    <location>
        <begin position="143"/>
        <end position="162"/>
    </location>
</feature>
<feature type="transmembrane region" description="Helical" evidence="5">
    <location>
        <begin position="273"/>
        <end position="293"/>
    </location>
</feature>
<feature type="transmembrane region" description="Helical" evidence="5">
    <location>
        <begin position="313"/>
        <end position="331"/>
    </location>
</feature>
<dbReference type="PANTHER" id="PTHR23501">
    <property type="entry name" value="MAJOR FACILITATOR SUPERFAMILY"/>
    <property type="match status" value="1"/>
</dbReference>
<keyword evidence="2 5" id="KW-0812">Transmembrane</keyword>
<dbReference type="PANTHER" id="PTHR23501:SF5">
    <property type="entry name" value="TRANSPORT PROTEIN"/>
    <property type="match status" value="1"/>
</dbReference>